<evidence type="ECO:0000313" key="3">
    <source>
        <dbReference type="Proteomes" id="UP000198683"/>
    </source>
</evidence>
<proteinExistence type="inferred from homology"/>
<dbReference type="EMBL" id="FNFB01000006">
    <property type="protein sequence ID" value="SDK28739.1"/>
    <property type="molecule type" value="Genomic_DNA"/>
</dbReference>
<keyword evidence="3" id="KW-1185">Reference proteome</keyword>
<dbReference type="RefSeq" id="WP_218128885.1">
    <property type="nucleotide sequence ID" value="NZ_FNFB01000006.1"/>
</dbReference>
<name>A0A1G9AMZ1_9ACTN</name>
<comment type="similarity">
    <text evidence="1">Belongs to the HupF/HypC family.</text>
</comment>
<dbReference type="AlphaFoldDB" id="A0A1G9AMZ1"/>
<dbReference type="Pfam" id="PF01455">
    <property type="entry name" value="HupF_HypC"/>
    <property type="match status" value="1"/>
</dbReference>
<sequence length="73" mass="7469">MNDEREPACDSCVTCGDVAVQVKVVGLLPGGMARADTGTGTEEISVALVEAQVGDTVLVHAKEAIAVVERAES</sequence>
<dbReference type="InterPro" id="IPR001109">
    <property type="entry name" value="Hydrogenase_HupF/HypC"/>
</dbReference>
<organism evidence="2 3">
    <name type="scientific">Nonomuraea maritima</name>
    <dbReference type="NCBI Taxonomy" id="683260"/>
    <lineage>
        <taxon>Bacteria</taxon>
        <taxon>Bacillati</taxon>
        <taxon>Actinomycetota</taxon>
        <taxon>Actinomycetes</taxon>
        <taxon>Streptosporangiales</taxon>
        <taxon>Streptosporangiaceae</taxon>
        <taxon>Nonomuraea</taxon>
    </lineage>
</organism>
<dbReference type="SUPFAM" id="SSF159127">
    <property type="entry name" value="HupF/HypC-like"/>
    <property type="match status" value="1"/>
</dbReference>
<reference evidence="2 3" key="1">
    <citation type="submission" date="2016-10" db="EMBL/GenBank/DDBJ databases">
        <authorList>
            <person name="de Groot N.N."/>
        </authorList>
    </citation>
    <scope>NUCLEOTIDE SEQUENCE [LARGE SCALE GENOMIC DNA]</scope>
    <source>
        <strain evidence="2 3">CGMCC 4.5681</strain>
    </source>
</reference>
<evidence type="ECO:0000313" key="2">
    <source>
        <dbReference type="EMBL" id="SDK28739.1"/>
    </source>
</evidence>
<evidence type="ECO:0000256" key="1">
    <source>
        <dbReference type="ARBA" id="ARBA00006018"/>
    </source>
</evidence>
<gene>
    <name evidence="2" type="ORF">SAMN05421874_106274</name>
</gene>
<dbReference type="Gene3D" id="2.30.30.140">
    <property type="match status" value="1"/>
</dbReference>
<protein>
    <submittedName>
        <fullName evidence="2">Hydrogenase expression/formation protein HypC</fullName>
    </submittedName>
</protein>
<dbReference type="STRING" id="683260.SAMN05421874_106274"/>
<accession>A0A1G9AMZ1</accession>
<dbReference type="Proteomes" id="UP000198683">
    <property type="component" value="Unassembled WGS sequence"/>
</dbReference>